<dbReference type="InterPro" id="IPR023042">
    <property type="entry name" value="Peptidase_M17_leu_NH2_pept"/>
</dbReference>
<keyword evidence="4 8" id="KW-0031">Aminopeptidase</keyword>
<dbReference type="HAMAP" id="MF_00181">
    <property type="entry name" value="Cytosol_peptidase_M17"/>
    <property type="match status" value="1"/>
</dbReference>
<keyword evidence="8" id="KW-0479">Metal-binding</keyword>
<dbReference type="InterPro" id="IPR011356">
    <property type="entry name" value="Leucine_aapep/pepB"/>
</dbReference>
<evidence type="ECO:0000259" key="9">
    <source>
        <dbReference type="PROSITE" id="PS00631"/>
    </source>
</evidence>
<feature type="active site" evidence="8">
    <location>
        <position position="344"/>
    </location>
</feature>
<dbReference type="GO" id="GO:0005737">
    <property type="term" value="C:cytoplasm"/>
    <property type="evidence" value="ECO:0007669"/>
    <property type="project" value="UniProtKB-SubCell"/>
</dbReference>
<evidence type="ECO:0000256" key="1">
    <source>
        <dbReference type="ARBA" id="ARBA00000135"/>
    </source>
</evidence>
<evidence type="ECO:0000313" key="10">
    <source>
        <dbReference type="EMBL" id="STO22459.1"/>
    </source>
</evidence>
<dbReference type="InterPro" id="IPR000819">
    <property type="entry name" value="Peptidase_M17_C"/>
</dbReference>
<feature type="binding site" evidence="8">
    <location>
        <position position="342"/>
    </location>
    <ligand>
        <name>Mn(2+)</name>
        <dbReference type="ChEBI" id="CHEBI:29035"/>
        <label>1</label>
    </ligand>
</feature>
<keyword evidence="8" id="KW-0963">Cytoplasm</keyword>
<evidence type="ECO:0000313" key="11">
    <source>
        <dbReference type="Proteomes" id="UP000254554"/>
    </source>
</evidence>
<evidence type="ECO:0000256" key="6">
    <source>
        <dbReference type="ARBA" id="ARBA00022801"/>
    </source>
</evidence>
<dbReference type="InterPro" id="IPR043472">
    <property type="entry name" value="Macro_dom-like"/>
</dbReference>
<keyword evidence="11" id="KW-1185">Reference proteome</keyword>
<dbReference type="Pfam" id="PF02789">
    <property type="entry name" value="Peptidase_M17_N"/>
    <property type="match status" value="1"/>
</dbReference>
<dbReference type="InterPro" id="IPR008283">
    <property type="entry name" value="Peptidase_M17_N"/>
</dbReference>
<feature type="active site" evidence="8">
    <location>
        <position position="270"/>
    </location>
</feature>
<evidence type="ECO:0000256" key="3">
    <source>
        <dbReference type="ARBA" id="ARBA00009528"/>
    </source>
</evidence>
<feature type="binding site" evidence="8">
    <location>
        <position position="342"/>
    </location>
    <ligand>
        <name>Mn(2+)</name>
        <dbReference type="ChEBI" id="CHEBI:29035"/>
        <label>2</label>
    </ligand>
</feature>
<comment type="catalytic activity">
    <reaction evidence="1 8">
        <text>Release of an N-terminal amino acid, Xaa-|-Yaa-, in which Xaa is preferably Leu, but may be other amino acids including Pro although not Arg or Lys, and Yaa may be Pro. Amino acid amides and methyl esters are also readily hydrolyzed, but rates on arylamides are exceedingly low.</text>
        <dbReference type="EC" id="3.4.11.1"/>
    </reaction>
</comment>
<name>A0A377GCX4_9GAMM</name>
<dbReference type="EC" id="3.4.11.1" evidence="8"/>
<evidence type="ECO:0000256" key="8">
    <source>
        <dbReference type="HAMAP-Rule" id="MF_00181"/>
    </source>
</evidence>
<dbReference type="Proteomes" id="UP000254554">
    <property type="component" value="Unassembled WGS sequence"/>
</dbReference>
<evidence type="ECO:0000256" key="4">
    <source>
        <dbReference type="ARBA" id="ARBA00022438"/>
    </source>
</evidence>
<protein>
    <recommendedName>
        <fullName evidence="8">Probable cytosol aminopeptidase</fullName>
        <ecNumber evidence="8">3.4.11.1</ecNumber>
    </recommendedName>
    <alternativeName>
        <fullName evidence="8">Leucine aminopeptidase</fullName>
        <shortName evidence="8">LAP</shortName>
        <ecNumber evidence="8">3.4.11.10</ecNumber>
    </alternativeName>
    <alternativeName>
        <fullName evidence="8">Leucyl aminopeptidase</fullName>
    </alternativeName>
</protein>
<comment type="subcellular location">
    <subcellularLocation>
        <location evidence="8">Cytoplasm</location>
    </subcellularLocation>
</comment>
<dbReference type="Gene3D" id="3.40.220.10">
    <property type="entry name" value="Leucine Aminopeptidase, subunit E, domain 1"/>
    <property type="match status" value="1"/>
</dbReference>
<comment type="catalytic activity">
    <reaction evidence="2 8">
        <text>Release of an N-terminal amino acid, preferentially leucine, but not glutamic or aspartic acids.</text>
        <dbReference type="EC" id="3.4.11.10"/>
    </reaction>
</comment>
<feature type="domain" description="Cytosol aminopeptidase" evidence="9">
    <location>
        <begin position="338"/>
        <end position="345"/>
    </location>
</feature>
<feature type="binding site" evidence="8">
    <location>
        <position position="263"/>
    </location>
    <ligand>
        <name>Mn(2+)</name>
        <dbReference type="ChEBI" id="CHEBI:29035"/>
        <label>2</label>
    </ligand>
</feature>
<dbReference type="AlphaFoldDB" id="A0A377GCX4"/>
<evidence type="ECO:0000256" key="2">
    <source>
        <dbReference type="ARBA" id="ARBA00000967"/>
    </source>
</evidence>
<reference evidence="10 11" key="1">
    <citation type="submission" date="2018-06" db="EMBL/GenBank/DDBJ databases">
        <authorList>
            <consortium name="Pathogen Informatics"/>
            <person name="Doyle S."/>
        </authorList>
    </citation>
    <scope>NUCLEOTIDE SEQUENCE [LARGE SCALE GENOMIC DNA]</scope>
    <source>
        <strain evidence="10 11">NCTC11370</strain>
    </source>
</reference>
<comment type="function">
    <text evidence="8">Presumably involved in the processing and regular turnover of intracellular proteins. Catalyzes the removal of unsubstituted N-terminal amino acids from various peptides.</text>
</comment>
<feature type="binding site" evidence="8">
    <location>
        <position position="340"/>
    </location>
    <ligand>
        <name>Mn(2+)</name>
        <dbReference type="ChEBI" id="CHEBI:29035"/>
        <label>1</label>
    </ligand>
</feature>
<gene>
    <name evidence="10" type="primary">pepA_1</name>
    <name evidence="8" type="synonym">pepA</name>
    <name evidence="10" type="ORF">NCTC11370_02550</name>
</gene>
<dbReference type="PROSITE" id="PS00631">
    <property type="entry name" value="CYTOSOL_AP"/>
    <property type="match status" value="1"/>
</dbReference>
<dbReference type="PANTHER" id="PTHR11963:SF23">
    <property type="entry name" value="CYTOSOL AMINOPEPTIDASE"/>
    <property type="match status" value="1"/>
</dbReference>
<proteinExistence type="inferred from homology"/>
<dbReference type="EC" id="3.4.11.10" evidence="8"/>
<evidence type="ECO:0000256" key="5">
    <source>
        <dbReference type="ARBA" id="ARBA00022670"/>
    </source>
</evidence>
<dbReference type="PANTHER" id="PTHR11963">
    <property type="entry name" value="LEUCINE AMINOPEPTIDASE-RELATED"/>
    <property type="match status" value="1"/>
</dbReference>
<dbReference type="SUPFAM" id="SSF52949">
    <property type="entry name" value="Macro domain-like"/>
    <property type="match status" value="1"/>
</dbReference>
<feature type="binding site" evidence="8">
    <location>
        <position position="263"/>
    </location>
    <ligand>
        <name>Mn(2+)</name>
        <dbReference type="ChEBI" id="CHEBI:29035"/>
        <label>1</label>
    </ligand>
</feature>
<sequence>MLGIIKMNYGLTQKPTLSASECLVLGVFSDVELSAFAQSLDKEHQGLISRLIKKTSEAGDMLWHHDLHGAILIVQCGEQGKFNPSQLKKRIAEVTGALIKHRIRSATICFPQIAQYSADWQLEQMIIQMDNQCYQLLEFKKKKAKAHQLESVTFYLPNANTEGLKLGEAIATGVEFTRHLANMPANICTPAYLGEQAMQLAKEFAQSMNCKVMGPEEMRQMGMETLLAVAQGSAQPPRLIDIHYKGAGDAPPIILVGKGITFDSGGLSIKPANAMDEMKYDMSGAASVLGTLKACALLKLPVNVIGLIASAENMVSGTSVKSGDIVTSMSGQTVEIINTDAEGRLVLADALTYAERYQPEFVIDVATLTGGIIVALGTVASGYMTQDEELAKLIEEAAMESNDRVWRMPLDDEYQDALESPLADMINAGFDRTASSVTAACFLSRFTEKYRWAHLDIAGTAWVFGKNRNATGRPVPLLTQILRHASNSR</sequence>
<dbReference type="GO" id="GO:0006508">
    <property type="term" value="P:proteolysis"/>
    <property type="evidence" value="ECO:0007669"/>
    <property type="project" value="UniProtKB-KW"/>
</dbReference>
<dbReference type="NCBIfam" id="NF002074">
    <property type="entry name" value="PRK00913.1-4"/>
    <property type="match status" value="1"/>
</dbReference>
<dbReference type="CDD" id="cd00433">
    <property type="entry name" value="Peptidase_M17"/>
    <property type="match status" value="1"/>
</dbReference>
<comment type="cofactor">
    <cofactor evidence="8">
        <name>Mn(2+)</name>
        <dbReference type="ChEBI" id="CHEBI:29035"/>
    </cofactor>
    <text evidence="8">Binds 2 manganese ions per subunit.</text>
</comment>
<dbReference type="STRING" id="1094715.GCA_000236165_02395"/>
<dbReference type="GO" id="GO:0070006">
    <property type="term" value="F:metalloaminopeptidase activity"/>
    <property type="evidence" value="ECO:0007669"/>
    <property type="project" value="InterPro"/>
</dbReference>
<evidence type="ECO:0000256" key="7">
    <source>
        <dbReference type="ARBA" id="ARBA00023211"/>
    </source>
</evidence>
<keyword evidence="7 8" id="KW-0464">Manganese</keyword>
<feature type="binding site" evidence="8">
    <location>
        <position position="281"/>
    </location>
    <ligand>
        <name>Mn(2+)</name>
        <dbReference type="ChEBI" id="CHEBI:29035"/>
        <label>2</label>
    </ligand>
</feature>
<keyword evidence="5 8" id="KW-0645">Protease</keyword>
<dbReference type="EMBL" id="UGGT01000001">
    <property type="protein sequence ID" value="STO22459.1"/>
    <property type="molecule type" value="Genomic_DNA"/>
</dbReference>
<dbReference type="Pfam" id="PF00883">
    <property type="entry name" value="Peptidase_M17"/>
    <property type="match status" value="1"/>
</dbReference>
<feature type="binding site" evidence="8">
    <location>
        <position position="258"/>
    </location>
    <ligand>
        <name>Mn(2+)</name>
        <dbReference type="ChEBI" id="CHEBI:29035"/>
        <label>2</label>
    </ligand>
</feature>
<accession>A0A377GCX4</accession>
<dbReference type="PRINTS" id="PR00481">
    <property type="entry name" value="LAMNOPPTDASE"/>
</dbReference>
<dbReference type="SUPFAM" id="SSF53187">
    <property type="entry name" value="Zn-dependent exopeptidases"/>
    <property type="match status" value="1"/>
</dbReference>
<dbReference type="Gene3D" id="3.40.630.10">
    <property type="entry name" value="Zn peptidases"/>
    <property type="match status" value="1"/>
</dbReference>
<keyword evidence="6 8" id="KW-0378">Hydrolase</keyword>
<organism evidence="10 11">
    <name type="scientific">Fluoribacter dumoffii</name>
    <dbReference type="NCBI Taxonomy" id="463"/>
    <lineage>
        <taxon>Bacteria</taxon>
        <taxon>Pseudomonadati</taxon>
        <taxon>Pseudomonadota</taxon>
        <taxon>Gammaproteobacteria</taxon>
        <taxon>Legionellales</taxon>
        <taxon>Legionellaceae</taxon>
        <taxon>Fluoribacter</taxon>
    </lineage>
</organism>
<comment type="similarity">
    <text evidence="3 8">Belongs to the peptidase M17 family.</text>
</comment>
<dbReference type="GO" id="GO:0030145">
    <property type="term" value="F:manganese ion binding"/>
    <property type="evidence" value="ECO:0007669"/>
    <property type="project" value="UniProtKB-UniRule"/>
</dbReference>